<evidence type="ECO:0000256" key="3">
    <source>
        <dbReference type="SAM" id="Phobius"/>
    </source>
</evidence>
<feature type="domain" description="Glycoside hydrolase family 57 N-terminal" evidence="4">
    <location>
        <begin position="149"/>
        <end position="482"/>
    </location>
</feature>
<keyword evidence="3" id="KW-1133">Transmembrane helix</keyword>
<dbReference type="AlphaFoldDB" id="A0A7C4JLP6"/>
<dbReference type="Pfam" id="PF03065">
    <property type="entry name" value="Glyco_hydro_57"/>
    <property type="match status" value="1"/>
</dbReference>
<feature type="transmembrane region" description="Helical" evidence="3">
    <location>
        <begin position="812"/>
        <end position="831"/>
    </location>
</feature>
<proteinExistence type="inferred from homology"/>
<keyword evidence="3" id="KW-0812">Transmembrane</keyword>
<dbReference type="SUPFAM" id="SSF88713">
    <property type="entry name" value="Glycoside hydrolase/deacetylase"/>
    <property type="match status" value="1"/>
</dbReference>
<evidence type="ECO:0000259" key="4">
    <source>
        <dbReference type="Pfam" id="PF03065"/>
    </source>
</evidence>
<dbReference type="PANTHER" id="PTHR36306:SF1">
    <property type="entry name" value="ALPHA-AMYLASE-RELATED"/>
    <property type="match status" value="1"/>
</dbReference>
<comment type="similarity">
    <text evidence="1">Belongs to the glycosyl hydrolase 57 family.</text>
</comment>
<protein>
    <submittedName>
        <fullName evidence="5">Glycoside hydrolase</fullName>
    </submittedName>
</protein>
<evidence type="ECO:0000256" key="2">
    <source>
        <dbReference type="ARBA" id="ARBA00023277"/>
    </source>
</evidence>
<dbReference type="InterPro" id="IPR052046">
    <property type="entry name" value="GH57_Enzymes"/>
</dbReference>
<organism evidence="5">
    <name type="scientific">Staphylothermus marinus</name>
    <dbReference type="NCBI Taxonomy" id="2280"/>
    <lineage>
        <taxon>Archaea</taxon>
        <taxon>Thermoproteota</taxon>
        <taxon>Thermoprotei</taxon>
        <taxon>Desulfurococcales</taxon>
        <taxon>Desulfurococcaceae</taxon>
        <taxon>Staphylothermus</taxon>
    </lineage>
</organism>
<dbReference type="InterPro" id="IPR011330">
    <property type="entry name" value="Glyco_hydro/deAcase_b/a-brl"/>
</dbReference>
<comment type="caution">
    <text evidence="5">The sequence shown here is derived from an EMBL/GenBank/DDBJ whole genome shotgun (WGS) entry which is preliminary data.</text>
</comment>
<evidence type="ECO:0000313" key="5">
    <source>
        <dbReference type="EMBL" id="HGQ74239.1"/>
    </source>
</evidence>
<keyword evidence="3" id="KW-0472">Membrane</keyword>
<dbReference type="GO" id="GO:0016787">
    <property type="term" value="F:hydrolase activity"/>
    <property type="evidence" value="ECO:0007669"/>
    <property type="project" value="UniProtKB-KW"/>
</dbReference>
<dbReference type="Gene3D" id="3.20.110.20">
    <property type="match status" value="1"/>
</dbReference>
<keyword evidence="5" id="KW-0378">Hydrolase</keyword>
<sequence>MHYRFKTTTSIILVLIALIISQIPQLEAQEPRVYAFVSTDSPIYTPGSELIAEVFIYPQVNFSFTATIRFTTNIQDLSIPDITIEIPPISKTRFLKINSSPVRLPSDLVDGTYFLNMEIWFDNRIIATDTVEFWIRGGPPSGIMPMILFVWHNHQAPNYYYGLDFFAHWHIRHFYSDGLGIYYKLSDDYDGIEWNDMGTYYLHYYLLKKYERVKVNHHYSPSLIYQLYVASKLGFTLRTPEGERIDVSPDSPLAKVIMDFFNGLKELADQGRVYLMTSCFAHTILGYYIDRYDVSNLIKYDIELGMEWTEKLLVKTNAIWTPEMAWSDKLIPIYLDLGLSITVLDGTHHFPGASGDKDTIWEPYVIKGPLDRELIVFFRDQVVSDRDIGFTNTDWHDPRNADRDARTLYYNIYNIHSFKNYDRRPIHVIAADGENWMLFAPSVANGALFLDRIYQYIDKLALLGIMESGTFEDALRVSPPRRVLNSIPSTSWLGGWGKWTAEISDQIKAWELMDEAMGKYKSLEYYYETTDYSKYKALLRTTPDFNETVIALIHAMDSDYWWREFFSMSYINNWLSVFHGYANKLVKVDVSVAFSRGVLVKGIDNEVKITIKNINPYTLRSTKILISIEKLNQTILTVNLREGEYVTTSLTVKPGMNIDNVSITVMLTNPASKVYDRETYFTVYNKIFKAYNPVDFNVTLVIMTLEDVIVFDKYHKPGTFIFLIRISASEPPEYDVPIRYVIKIGRESYVGDTIVTSGNRYALIEYSVELKDYGKYEYSVFIEPLVDLIPDNNNITGFIEVTKYEQGIRIQALTPVAVIIVVIVIAAILLIKRRI</sequence>
<dbReference type="EMBL" id="DTBP01000028">
    <property type="protein sequence ID" value="HGQ74239.1"/>
    <property type="molecule type" value="Genomic_DNA"/>
</dbReference>
<keyword evidence="2" id="KW-0119">Carbohydrate metabolism</keyword>
<evidence type="ECO:0000256" key="1">
    <source>
        <dbReference type="ARBA" id="ARBA00006821"/>
    </source>
</evidence>
<reference evidence="5" key="1">
    <citation type="journal article" date="2020" name="mSystems">
        <title>Genome- and Community-Level Interaction Insights into Carbon Utilization and Element Cycling Functions of Hydrothermarchaeota in Hydrothermal Sediment.</title>
        <authorList>
            <person name="Zhou Z."/>
            <person name="Liu Y."/>
            <person name="Xu W."/>
            <person name="Pan J."/>
            <person name="Luo Z.H."/>
            <person name="Li M."/>
        </authorList>
    </citation>
    <scope>NUCLEOTIDE SEQUENCE [LARGE SCALE GENOMIC DNA]</scope>
    <source>
        <strain evidence="5">SpSt-648</strain>
    </source>
</reference>
<dbReference type="PANTHER" id="PTHR36306">
    <property type="entry name" value="ALPHA-AMYLASE-RELATED-RELATED"/>
    <property type="match status" value="1"/>
</dbReference>
<dbReference type="InterPro" id="IPR004300">
    <property type="entry name" value="Glyco_hydro_57_N"/>
</dbReference>
<gene>
    <name evidence="5" type="ORF">ENU20_04090</name>
</gene>
<name>A0A7C4JLP6_STAMA</name>
<dbReference type="GO" id="GO:0005975">
    <property type="term" value="P:carbohydrate metabolic process"/>
    <property type="evidence" value="ECO:0007669"/>
    <property type="project" value="InterPro"/>
</dbReference>
<accession>A0A7C4JLP6</accession>